<accession>A0A2Z6B2Y3</accession>
<reference evidence="6 7" key="1">
    <citation type="journal article" date="2018" name="Sci. Adv.">
        <title>Multi-heme cytochromes provide a pathway for survival in energy-limited environments.</title>
        <authorList>
            <person name="Deng X."/>
            <person name="Dohmae N."/>
            <person name="Nealson K.H."/>
            <person name="Hashimoto K."/>
            <person name="Okamoto A."/>
        </authorList>
    </citation>
    <scope>NUCLEOTIDE SEQUENCE [LARGE SCALE GENOMIC DNA]</scope>
    <source>
        <strain evidence="6 7">IS5</strain>
    </source>
</reference>
<evidence type="ECO:0000256" key="1">
    <source>
        <dbReference type="ARBA" id="ARBA00005417"/>
    </source>
</evidence>
<dbReference type="InterPro" id="IPR003593">
    <property type="entry name" value="AAA+_ATPase"/>
</dbReference>
<keyword evidence="2" id="KW-0813">Transport</keyword>
<dbReference type="GO" id="GO:0005524">
    <property type="term" value="F:ATP binding"/>
    <property type="evidence" value="ECO:0007669"/>
    <property type="project" value="UniProtKB-KW"/>
</dbReference>
<sequence>MTKQITPIAVNSPHAEPDKAQDEAIRLDNVSAAYGQHVAMRGVNISLRHGDFLGVIGPNGAGKTTMLTVVNGLGRVVGGTVTALGQRVTPKTAGELRKSIGYVAQQQDIDPLLPISVRESILTGCYGLVGLLRSVPPIFHQRTEELMHLVGLSSLAERPLGHLSGGEQQRVAIARALLQRPRILLLDEPTASLDWQAQREILGLVQKLHLKFSLTSMIVTHDLNTLPDICNRIACMKNGQLLWEGPPEQAVDETRLNELYGTNIHIAEINGRKHICY</sequence>
<dbReference type="PANTHER" id="PTHR42734">
    <property type="entry name" value="METAL TRANSPORT SYSTEM ATP-BINDING PROTEIN TM_0124-RELATED"/>
    <property type="match status" value="1"/>
</dbReference>
<dbReference type="KEGG" id="dfl:DFE_3097"/>
<dbReference type="InterPro" id="IPR027417">
    <property type="entry name" value="P-loop_NTPase"/>
</dbReference>
<keyword evidence="3" id="KW-0547">Nucleotide-binding</keyword>
<dbReference type="OrthoDB" id="9809450at2"/>
<dbReference type="PROSITE" id="PS50893">
    <property type="entry name" value="ABC_TRANSPORTER_2"/>
    <property type="match status" value="1"/>
</dbReference>
<feature type="domain" description="ABC transporter" evidence="5">
    <location>
        <begin position="25"/>
        <end position="263"/>
    </location>
</feature>
<evidence type="ECO:0000313" key="7">
    <source>
        <dbReference type="Proteomes" id="UP000269883"/>
    </source>
</evidence>
<comment type="similarity">
    <text evidence="1">Belongs to the ABC transporter superfamily.</text>
</comment>
<gene>
    <name evidence="6" type="ORF">DFE_3097</name>
</gene>
<name>A0A2Z6B2Y3_9BACT</name>
<dbReference type="InterPro" id="IPR050153">
    <property type="entry name" value="Metal_Ion_Import_ABC"/>
</dbReference>
<protein>
    <submittedName>
        <fullName evidence="6">ABC transporter related protein</fullName>
    </submittedName>
</protein>
<dbReference type="InterPro" id="IPR003439">
    <property type="entry name" value="ABC_transporter-like_ATP-bd"/>
</dbReference>
<evidence type="ECO:0000256" key="2">
    <source>
        <dbReference type="ARBA" id="ARBA00022448"/>
    </source>
</evidence>
<dbReference type="PANTHER" id="PTHR42734:SF5">
    <property type="entry name" value="IRON TRANSPORT SYSTEM ATP-BINDING PROTEIN HI_0361-RELATED"/>
    <property type="match status" value="1"/>
</dbReference>
<dbReference type="Proteomes" id="UP000269883">
    <property type="component" value="Chromosome"/>
</dbReference>
<dbReference type="EMBL" id="AP017378">
    <property type="protein sequence ID" value="BBD09823.1"/>
    <property type="molecule type" value="Genomic_DNA"/>
</dbReference>
<evidence type="ECO:0000313" key="6">
    <source>
        <dbReference type="EMBL" id="BBD09823.1"/>
    </source>
</evidence>
<keyword evidence="7" id="KW-1185">Reference proteome</keyword>
<organism evidence="6 7">
    <name type="scientific">Desulfovibrio ferrophilus</name>
    <dbReference type="NCBI Taxonomy" id="241368"/>
    <lineage>
        <taxon>Bacteria</taxon>
        <taxon>Pseudomonadati</taxon>
        <taxon>Thermodesulfobacteriota</taxon>
        <taxon>Desulfovibrionia</taxon>
        <taxon>Desulfovibrionales</taxon>
        <taxon>Desulfovibrionaceae</taxon>
        <taxon>Desulfovibrio</taxon>
    </lineage>
</organism>
<keyword evidence="4" id="KW-0067">ATP-binding</keyword>
<evidence type="ECO:0000256" key="4">
    <source>
        <dbReference type="ARBA" id="ARBA00022840"/>
    </source>
</evidence>
<dbReference type="Pfam" id="PF00005">
    <property type="entry name" value="ABC_tran"/>
    <property type="match status" value="1"/>
</dbReference>
<dbReference type="AlphaFoldDB" id="A0A2Z6B2Y3"/>
<evidence type="ECO:0000259" key="5">
    <source>
        <dbReference type="PROSITE" id="PS50893"/>
    </source>
</evidence>
<dbReference type="InterPro" id="IPR017871">
    <property type="entry name" value="ABC_transporter-like_CS"/>
</dbReference>
<dbReference type="SMART" id="SM00382">
    <property type="entry name" value="AAA"/>
    <property type="match status" value="1"/>
</dbReference>
<evidence type="ECO:0000256" key="3">
    <source>
        <dbReference type="ARBA" id="ARBA00022741"/>
    </source>
</evidence>
<dbReference type="GO" id="GO:0016887">
    <property type="term" value="F:ATP hydrolysis activity"/>
    <property type="evidence" value="ECO:0007669"/>
    <property type="project" value="InterPro"/>
</dbReference>
<dbReference type="RefSeq" id="WP_126380833.1">
    <property type="nucleotide sequence ID" value="NZ_AP017378.1"/>
</dbReference>
<proteinExistence type="inferred from homology"/>
<dbReference type="PROSITE" id="PS00211">
    <property type="entry name" value="ABC_TRANSPORTER_1"/>
    <property type="match status" value="1"/>
</dbReference>
<dbReference type="SUPFAM" id="SSF52540">
    <property type="entry name" value="P-loop containing nucleoside triphosphate hydrolases"/>
    <property type="match status" value="1"/>
</dbReference>
<dbReference type="Gene3D" id="3.40.50.300">
    <property type="entry name" value="P-loop containing nucleotide triphosphate hydrolases"/>
    <property type="match status" value="1"/>
</dbReference>